<keyword evidence="3 7" id="KW-1134">Transmembrane beta strand</keyword>
<comment type="subcellular location">
    <subcellularLocation>
        <location evidence="1 7">Cell outer membrane</location>
        <topology evidence="1 7">Multi-pass membrane protein</topology>
    </subcellularLocation>
</comment>
<dbReference type="GO" id="GO:0044718">
    <property type="term" value="P:siderophore transmembrane transport"/>
    <property type="evidence" value="ECO:0007669"/>
    <property type="project" value="TreeGrafter"/>
</dbReference>
<dbReference type="SUPFAM" id="SSF56935">
    <property type="entry name" value="Porins"/>
    <property type="match status" value="1"/>
</dbReference>
<dbReference type="Proteomes" id="UP001319200">
    <property type="component" value="Unassembled WGS sequence"/>
</dbReference>
<dbReference type="GO" id="GO:0009279">
    <property type="term" value="C:cell outer membrane"/>
    <property type="evidence" value="ECO:0007669"/>
    <property type="project" value="UniProtKB-SubCell"/>
</dbReference>
<dbReference type="InterPro" id="IPR023997">
    <property type="entry name" value="TonB-dep_OMP_SusC/RagA_CS"/>
</dbReference>
<evidence type="ECO:0000313" key="10">
    <source>
        <dbReference type="EMBL" id="MBT1695791.1"/>
    </source>
</evidence>
<dbReference type="EMBL" id="JAHESF010000002">
    <property type="protein sequence ID" value="MBT1695791.1"/>
    <property type="molecule type" value="Genomic_DNA"/>
</dbReference>
<keyword evidence="11" id="KW-1185">Reference proteome</keyword>
<proteinExistence type="inferred from homology"/>
<feature type="chain" id="PRO_5042914846" evidence="8">
    <location>
        <begin position="23"/>
        <end position="1030"/>
    </location>
</feature>
<name>A0AAP2DG73_9BACT</name>
<evidence type="ECO:0000256" key="4">
    <source>
        <dbReference type="ARBA" id="ARBA00022692"/>
    </source>
</evidence>
<evidence type="ECO:0000256" key="1">
    <source>
        <dbReference type="ARBA" id="ARBA00004571"/>
    </source>
</evidence>
<dbReference type="Gene3D" id="2.40.170.20">
    <property type="entry name" value="TonB-dependent receptor, beta-barrel domain"/>
    <property type="match status" value="1"/>
</dbReference>
<evidence type="ECO:0000313" key="11">
    <source>
        <dbReference type="Proteomes" id="UP001319200"/>
    </source>
</evidence>
<dbReference type="SUPFAM" id="SSF49464">
    <property type="entry name" value="Carboxypeptidase regulatory domain-like"/>
    <property type="match status" value="1"/>
</dbReference>
<evidence type="ECO:0000256" key="2">
    <source>
        <dbReference type="ARBA" id="ARBA00022448"/>
    </source>
</evidence>
<evidence type="ECO:0000256" key="7">
    <source>
        <dbReference type="PROSITE-ProRule" id="PRU01360"/>
    </source>
</evidence>
<evidence type="ECO:0000256" key="8">
    <source>
        <dbReference type="SAM" id="SignalP"/>
    </source>
</evidence>
<dbReference type="Pfam" id="PF07715">
    <property type="entry name" value="Plug"/>
    <property type="match status" value="1"/>
</dbReference>
<dbReference type="Pfam" id="PF13715">
    <property type="entry name" value="CarbopepD_reg_2"/>
    <property type="match status" value="1"/>
</dbReference>
<dbReference type="InterPro" id="IPR037066">
    <property type="entry name" value="Plug_dom_sf"/>
</dbReference>
<dbReference type="PANTHER" id="PTHR30069">
    <property type="entry name" value="TONB-DEPENDENT OUTER MEMBRANE RECEPTOR"/>
    <property type="match status" value="1"/>
</dbReference>
<keyword evidence="5 7" id="KW-0472">Membrane</keyword>
<keyword evidence="2 7" id="KW-0813">Transport</keyword>
<dbReference type="InterPro" id="IPR012910">
    <property type="entry name" value="Plug_dom"/>
</dbReference>
<dbReference type="RefSeq" id="WP_254160470.1">
    <property type="nucleotide sequence ID" value="NZ_JAHESF010000002.1"/>
</dbReference>
<dbReference type="Gene3D" id="2.170.130.10">
    <property type="entry name" value="TonB-dependent receptor, plug domain"/>
    <property type="match status" value="1"/>
</dbReference>
<reference evidence="10 11" key="1">
    <citation type="submission" date="2021-05" db="EMBL/GenBank/DDBJ databases">
        <title>A Polyphasic approach of four new species of the genus Ohtaekwangia: Ohtaekwangia histidinii sp. nov., Ohtaekwangia cretensis sp. nov., Ohtaekwangia indiensis sp. nov., Ohtaekwangia reichenbachii sp. nov. from diverse environment.</title>
        <authorList>
            <person name="Octaviana S."/>
        </authorList>
    </citation>
    <scope>NUCLEOTIDE SEQUENCE [LARGE SCALE GENOMIC DNA]</scope>
    <source>
        <strain evidence="10 11">PWU4</strain>
    </source>
</reference>
<comment type="caution">
    <text evidence="10">The sequence shown here is derived from an EMBL/GenBank/DDBJ whole genome shotgun (WGS) entry which is preliminary data.</text>
</comment>
<dbReference type="InterPro" id="IPR008969">
    <property type="entry name" value="CarboxyPept-like_regulatory"/>
</dbReference>
<keyword evidence="8" id="KW-0732">Signal</keyword>
<accession>A0AAP2DG73</accession>
<dbReference type="PROSITE" id="PS52016">
    <property type="entry name" value="TONB_DEPENDENT_REC_3"/>
    <property type="match status" value="1"/>
</dbReference>
<dbReference type="InterPro" id="IPR036942">
    <property type="entry name" value="Beta-barrel_TonB_sf"/>
</dbReference>
<evidence type="ECO:0000256" key="6">
    <source>
        <dbReference type="ARBA" id="ARBA00023237"/>
    </source>
</evidence>
<keyword evidence="4 7" id="KW-0812">Transmembrane</keyword>
<keyword evidence="6 7" id="KW-0998">Cell outer membrane</keyword>
<protein>
    <submittedName>
        <fullName evidence="10">SusC/RagA family TonB-linked outer membrane protein</fullName>
    </submittedName>
</protein>
<dbReference type="InterPro" id="IPR039426">
    <property type="entry name" value="TonB-dep_rcpt-like"/>
</dbReference>
<dbReference type="NCBIfam" id="TIGR04056">
    <property type="entry name" value="OMP_RagA_SusC"/>
    <property type="match status" value="1"/>
</dbReference>
<sequence>MKKHLRVLMTFLLLACCSFAMAQTVTGKVTSSVDGAGLPGVSVLLKGTTVGTATDADGNFSLSGPQVSNGTLVISFIGYASQEIPVQNQTVINVSLQEDVTTLNEVVVTALNIEKEKKALSSSVAVVNGEDLMQARTNNFVNGLVGRVAGLNVTSTATGAAGSSRVIIRGNTSISSSDKSNNQPLYIVDGIPIDNQVRANAGEWGGRDAGDGIQMLNPDEIETITVLKGANAAALYGSRASNGVILVTTKKGKKRSGIGIEINSNLVFEQPLQLADWQTKYGHGSLGNPPTTTDQAATGLNLNSWGGLLDGRMVPQFDGVSRPYVAHPDNLKNFYNTGTNFTNSISLSGGTDQVTYNFSMSDLDNKSIVPNSTLRRNSFSLNTVLKPMPKLSVNVSVRYLRERVKNRPRLSDSPGNANFTMNLLPNSIDVRTLKESMTDALGNERPFNANVFVTNPYWATEMFNQHDERDRVVGGVIAKYDLTKWLYVRGKIGVDAYTRTNFEYTPFGTRYAQAGEINDQSTNKFSEFNGEWLVGANKEFGAINLDAFVGGNMMIQRDQTMKWWGNTFFGPGFYDITNLQNKNNEFAVYRQKINSVFGSAELSYKRVLYLTATARNDWFSTLSPDNWSILYPSIGTSFILSDAVELPSVFSFAKILGSYAKVGGSREPYGLRLPYLYRLPHGSSPVADIDDDPNRIPNAELKPYQTTNWEAGFETRLLENRIGVEFSYYKRTTTDDIIGSQISNTTGYKEVLLNVGEVTNDGIELLINATPIKSNNFSWDVSFNMANNKNKVVKISEELKTFRVATAAGSRRAFVDHLVGKPFGQVMGYEPLRDANGQYILNAGVLQTSPNLTAYGTGVPPLTMGIMNDFRYKGFGLSVLIDGKFGAVMYSGTNDFAKYRGAHKETLRGREEGIIENGVNADGTPNTTSVTSQTYFQSAHLNITGLDIYDADFIKLRQIILSYSLPQNIIAKTPFKGVSLSVVGRNLGILMKHVPNVDPESSYNNGSGQGLEYFGAPTVRSYGFNVNLKL</sequence>
<dbReference type="Gene3D" id="2.60.40.1120">
    <property type="entry name" value="Carboxypeptidase-like, regulatory domain"/>
    <property type="match status" value="1"/>
</dbReference>
<feature type="domain" description="TonB-dependent receptor plug" evidence="9">
    <location>
        <begin position="117"/>
        <end position="244"/>
    </location>
</feature>
<dbReference type="PANTHER" id="PTHR30069:SF28">
    <property type="entry name" value="TONB-DEPENDENT RECEPTOR YNCD-RELATED"/>
    <property type="match status" value="1"/>
</dbReference>
<gene>
    <name evidence="10" type="ORF">KK083_02805</name>
</gene>
<dbReference type="AlphaFoldDB" id="A0AAP2DG73"/>
<evidence type="ECO:0000256" key="5">
    <source>
        <dbReference type="ARBA" id="ARBA00023136"/>
    </source>
</evidence>
<dbReference type="InterPro" id="IPR023996">
    <property type="entry name" value="TonB-dep_OMP_SusC/RagA"/>
</dbReference>
<evidence type="ECO:0000256" key="3">
    <source>
        <dbReference type="ARBA" id="ARBA00022452"/>
    </source>
</evidence>
<organism evidence="10 11">
    <name type="scientific">Chryseosolibacter histidini</name>
    <dbReference type="NCBI Taxonomy" id="2782349"/>
    <lineage>
        <taxon>Bacteria</taxon>
        <taxon>Pseudomonadati</taxon>
        <taxon>Bacteroidota</taxon>
        <taxon>Cytophagia</taxon>
        <taxon>Cytophagales</taxon>
        <taxon>Chryseotaleaceae</taxon>
        <taxon>Chryseosolibacter</taxon>
    </lineage>
</organism>
<dbReference type="NCBIfam" id="TIGR04057">
    <property type="entry name" value="SusC_RagA_signa"/>
    <property type="match status" value="1"/>
</dbReference>
<evidence type="ECO:0000259" key="9">
    <source>
        <dbReference type="Pfam" id="PF07715"/>
    </source>
</evidence>
<feature type="signal peptide" evidence="8">
    <location>
        <begin position="1"/>
        <end position="22"/>
    </location>
</feature>
<comment type="similarity">
    <text evidence="7">Belongs to the TonB-dependent receptor family.</text>
</comment>
<dbReference type="GO" id="GO:0015344">
    <property type="term" value="F:siderophore uptake transmembrane transporter activity"/>
    <property type="evidence" value="ECO:0007669"/>
    <property type="project" value="TreeGrafter"/>
</dbReference>